<feature type="compositionally biased region" description="Basic and acidic residues" evidence="6">
    <location>
        <begin position="79"/>
        <end position="89"/>
    </location>
</feature>
<dbReference type="AlphaFoldDB" id="A0A9D3S4K8"/>
<comment type="caution">
    <text evidence="9">The sequence shown here is derived from an EMBL/GenBank/DDBJ whole genome shotgun (WGS) entry which is preliminary data.</text>
</comment>
<dbReference type="InterPro" id="IPR011990">
    <property type="entry name" value="TPR-like_helical_dom_sf"/>
</dbReference>
<feature type="domain" description="RRM" evidence="7">
    <location>
        <begin position="369"/>
        <end position="441"/>
    </location>
</feature>
<dbReference type="PANTHER" id="PTHR47678:SF2">
    <property type="entry name" value="TETRATRICOPEPTIDE REPEAT PROTEIN 31 ISOFORM X1"/>
    <property type="match status" value="1"/>
</dbReference>
<dbReference type="EMBL" id="JAFIRN010000002">
    <property type="protein sequence ID" value="KAG5855284.1"/>
    <property type="molecule type" value="Genomic_DNA"/>
</dbReference>
<evidence type="ECO:0000256" key="1">
    <source>
        <dbReference type="ARBA" id="ARBA00022737"/>
    </source>
</evidence>
<keyword evidence="5" id="KW-0863">Zinc-finger</keyword>
<evidence type="ECO:0000256" key="6">
    <source>
        <dbReference type="SAM" id="MobiDB-lite"/>
    </source>
</evidence>
<sequence>MVALMRFTKNICRFLGIISEGPGEQQQEEMECGVRAQNSQDDLLSQDILNGEEGLSEEERARRRAERRRAKRKRQRERKKMERVGKNESAEEGTEDKEGHTELESEESENDEEEEVVEEEQVAVQYCKDRAAPLLVAFGNQSNQTAQLSSCEEEPEWDVSSAFVANAASHIRPKGRTKSGSGSKENKENEARTGEETMADAVTKKGASLTEKGIRLVQKGQYADAISKFTEAIHYIPNDYRFFGNRSYCYACLDQYAMALSDAERSIQLAPDWPKGYFRKGSALMGLKRYREAEKAMEQVLRLDNDCEEARTDLFTCRVLQLVELGFEEPQSVLLLKKFSTVKAVLSSLEVAKGEDLDPLQDQSGAPCPSLWVGNVTVDLTEKQLRDLFKTCGEIDSIRVLHERFCAFVNFKNANMAARALETLQGKEIENTRLVIRYPDRRPLRAPPSPLRTAPCVAPLVSQQAAAAGPRRQGPINGNECYFWRTTGCHFGDKCRYKHIPEQQGRDRKPWQP</sequence>
<feature type="compositionally biased region" description="Acidic residues" evidence="6">
    <location>
        <begin position="104"/>
        <end position="121"/>
    </location>
</feature>
<dbReference type="CDD" id="cd00590">
    <property type="entry name" value="RRM_SF"/>
    <property type="match status" value="1"/>
</dbReference>
<dbReference type="InterPro" id="IPR000504">
    <property type="entry name" value="RRM_dom"/>
</dbReference>
<keyword evidence="5" id="KW-0862">Zinc</keyword>
<dbReference type="InterPro" id="IPR012677">
    <property type="entry name" value="Nucleotide-bd_a/b_plait_sf"/>
</dbReference>
<dbReference type="Gene3D" id="1.25.40.10">
    <property type="entry name" value="Tetratricopeptide repeat domain"/>
    <property type="match status" value="1"/>
</dbReference>
<dbReference type="Gene3D" id="3.30.70.330">
    <property type="match status" value="1"/>
</dbReference>
<dbReference type="InterPro" id="IPR000571">
    <property type="entry name" value="Znf_CCCH"/>
</dbReference>
<evidence type="ECO:0000313" key="9">
    <source>
        <dbReference type="EMBL" id="KAG5855284.1"/>
    </source>
</evidence>
<feature type="region of interest" description="Disordered" evidence="6">
    <location>
        <begin position="33"/>
        <end position="121"/>
    </location>
</feature>
<dbReference type="SUPFAM" id="SSF48452">
    <property type="entry name" value="TPR-like"/>
    <property type="match status" value="1"/>
</dbReference>
<reference evidence="9" key="1">
    <citation type="submission" date="2021-01" db="EMBL/GenBank/DDBJ databases">
        <title>A chromosome-scale assembly of European eel, Anguilla anguilla.</title>
        <authorList>
            <person name="Henkel C."/>
            <person name="Jong-Raadsen S.A."/>
            <person name="Dufour S."/>
            <person name="Weltzien F.-A."/>
            <person name="Palstra A.P."/>
            <person name="Pelster B."/>
            <person name="Spaink H.P."/>
            <person name="Van Den Thillart G.E."/>
            <person name="Jansen H."/>
            <person name="Zahm M."/>
            <person name="Klopp C."/>
            <person name="Cedric C."/>
            <person name="Louis A."/>
            <person name="Berthelot C."/>
            <person name="Parey E."/>
            <person name="Roest Crollius H."/>
            <person name="Montfort J."/>
            <person name="Robinson-Rechavi M."/>
            <person name="Bucao C."/>
            <person name="Bouchez O."/>
            <person name="Gislard M."/>
            <person name="Lluch J."/>
            <person name="Milhes M."/>
            <person name="Lampietro C."/>
            <person name="Lopez Roques C."/>
            <person name="Donnadieu C."/>
            <person name="Braasch I."/>
            <person name="Desvignes T."/>
            <person name="Postlethwait J."/>
            <person name="Bobe J."/>
            <person name="Guiguen Y."/>
            <person name="Dirks R."/>
        </authorList>
    </citation>
    <scope>NUCLEOTIDE SEQUENCE</scope>
    <source>
        <strain evidence="9">Tag_6206</strain>
        <tissue evidence="9">Liver</tissue>
    </source>
</reference>
<evidence type="ECO:0000256" key="4">
    <source>
        <dbReference type="PROSITE-ProRule" id="PRU00339"/>
    </source>
</evidence>
<keyword evidence="5" id="KW-0479">Metal-binding</keyword>
<accession>A0A9D3S4K8</accession>
<name>A0A9D3S4K8_ANGAN</name>
<feature type="compositionally biased region" description="Basic and acidic residues" evidence="6">
    <location>
        <begin position="184"/>
        <end position="195"/>
    </location>
</feature>
<dbReference type="SMART" id="SM00028">
    <property type="entry name" value="TPR"/>
    <property type="match status" value="3"/>
</dbReference>
<dbReference type="Pfam" id="PF00076">
    <property type="entry name" value="RRM_1"/>
    <property type="match status" value="1"/>
</dbReference>
<dbReference type="GO" id="GO:0008270">
    <property type="term" value="F:zinc ion binding"/>
    <property type="evidence" value="ECO:0007669"/>
    <property type="project" value="UniProtKB-KW"/>
</dbReference>
<dbReference type="PROSITE" id="PS50103">
    <property type="entry name" value="ZF_C3H1"/>
    <property type="match status" value="1"/>
</dbReference>
<feature type="compositionally biased region" description="Basic residues" evidence="6">
    <location>
        <begin position="62"/>
        <end position="78"/>
    </location>
</feature>
<feature type="repeat" description="TPR" evidence="4">
    <location>
        <begin position="206"/>
        <end position="239"/>
    </location>
</feature>
<dbReference type="Pfam" id="PF07719">
    <property type="entry name" value="TPR_2"/>
    <property type="match status" value="1"/>
</dbReference>
<evidence type="ECO:0000256" key="2">
    <source>
        <dbReference type="ARBA" id="ARBA00022803"/>
    </source>
</evidence>
<keyword evidence="1" id="KW-0677">Repeat</keyword>
<keyword evidence="3" id="KW-0694">RNA-binding</keyword>
<dbReference type="GO" id="GO:0003723">
    <property type="term" value="F:RNA binding"/>
    <property type="evidence" value="ECO:0007669"/>
    <property type="project" value="UniProtKB-UniRule"/>
</dbReference>
<dbReference type="InterPro" id="IPR035979">
    <property type="entry name" value="RBD_domain_sf"/>
</dbReference>
<gene>
    <name evidence="9" type="ORF">ANANG_G00047470</name>
</gene>
<feature type="domain" description="C3H1-type" evidence="8">
    <location>
        <begin position="475"/>
        <end position="502"/>
    </location>
</feature>
<organism evidence="9 10">
    <name type="scientific">Anguilla anguilla</name>
    <name type="common">European freshwater eel</name>
    <name type="synonym">Muraena anguilla</name>
    <dbReference type="NCBI Taxonomy" id="7936"/>
    <lineage>
        <taxon>Eukaryota</taxon>
        <taxon>Metazoa</taxon>
        <taxon>Chordata</taxon>
        <taxon>Craniata</taxon>
        <taxon>Vertebrata</taxon>
        <taxon>Euteleostomi</taxon>
        <taxon>Actinopterygii</taxon>
        <taxon>Neopterygii</taxon>
        <taxon>Teleostei</taxon>
        <taxon>Anguilliformes</taxon>
        <taxon>Anguillidae</taxon>
        <taxon>Anguilla</taxon>
    </lineage>
</organism>
<evidence type="ECO:0000259" key="7">
    <source>
        <dbReference type="PROSITE" id="PS50102"/>
    </source>
</evidence>
<keyword evidence="2 4" id="KW-0802">TPR repeat</keyword>
<dbReference type="PROSITE" id="PS50005">
    <property type="entry name" value="TPR"/>
    <property type="match status" value="1"/>
</dbReference>
<evidence type="ECO:0000259" key="8">
    <source>
        <dbReference type="PROSITE" id="PS50103"/>
    </source>
</evidence>
<evidence type="ECO:0000313" key="10">
    <source>
        <dbReference type="Proteomes" id="UP001044222"/>
    </source>
</evidence>
<dbReference type="SUPFAM" id="SSF54928">
    <property type="entry name" value="RNA-binding domain, RBD"/>
    <property type="match status" value="1"/>
</dbReference>
<dbReference type="Proteomes" id="UP001044222">
    <property type="component" value="Unassembled WGS sequence"/>
</dbReference>
<dbReference type="SMART" id="SM00360">
    <property type="entry name" value="RRM"/>
    <property type="match status" value="1"/>
</dbReference>
<protein>
    <submittedName>
        <fullName evidence="9">Uncharacterized protein</fullName>
    </submittedName>
</protein>
<evidence type="ECO:0000256" key="5">
    <source>
        <dbReference type="PROSITE-ProRule" id="PRU00723"/>
    </source>
</evidence>
<dbReference type="PANTHER" id="PTHR47678">
    <property type="entry name" value="TETRATRICOPEPTIDE REPEAT PROTEIN 31"/>
    <property type="match status" value="1"/>
</dbReference>
<dbReference type="InterPro" id="IPR019734">
    <property type="entry name" value="TPR_rpt"/>
</dbReference>
<proteinExistence type="predicted"/>
<evidence type="ECO:0000256" key="3">
    <source>
        <dbReference type="PROSITE-ProRule" id="PRU00176"/>
    </source>
</evidence>
<feature type="zinc finger region" description="C3H1-type" evidence="5">
    <location>
        <begin position="475"/>
        <end position="502"/>
    </location>
</feature>
<feature type="region of interest" description="Disordered" evidence="6">
    <location>
        <begin position="168"/>
        <end position="199"/>
    </location>
</feature>
<dbReference type="InterPro" id="IPR013105">
    <property type="entry name" value="TPR_2"/>
</dbReference>
<dbReference type="PROSITE" id="PS50102">
    <property type="entry name" value="RRM"/>
    <property type="match status" value="1"/>
</dbReference>
<keyword evidence="10" id="KW-1185">Reference proteome</keyword>